<feature type="region of interest" description="Disordered" evidence="3">
    <location>
        <begin position="88"/>
        <end position="113"/>
    </location>
</feature>
<evidence type="ECO:0000313" key="5">
    <source>
        <dbReference type="EMBL" id="NJQ03743.1"/>
    </source>
</evidence>
<proteinExistence type="predicted"/>
<dbReference type="SUPFAM" id="SSF47336">
    <property type="entry name" value="ACP-like"/>
    <property type="match status" value="1"/>
</dbReference>
<dbReference type="PROSITE" id="PS00012">
    <property type="entry name" value="PHOSPHOPANTETHEINE"/>
    <property type="match status" value="1"/>
</dbReference>
<dbReference type="EMBL" id="JAATEN010000029">
    <property type="protein sequence ID" value="NJQ03743.1"/>
    <property type="molecule type" value="Genomic_DNA"/>
</dbReference>
<keyword evidence="2" id="KW-0597">Phosphoprotein</keyword>
<dbReference type="PROSITE" id="PS50075">
    <property type="entry name" value="CARRIER"/>
    <property type="match status" value="1"/>
</dbReference>
<organism evidence="5 6">
    <name type="scientific">Streptomyces zingiberis</name>
    <dbReference type="NCBI Taxonomy" id="2053010"/>
    <lineage>
        <taxon>Bacteria</taxon>
        <taxon>Bacillati</taxon>
        <taxon>Actinomycetota</taxon>
        <taxon>Actinomycetes</taxon>
        <taxon>Kitasatosporales</taxon>
        <taxon>Streptomycetaceae</taxon>
        <taxon>Streptomyces</taxon>
    </lineage>
</organism>
<keyword evidence="6" id="KW-1185">Reference proteome</keyword>
<dbReference type="InterPro" id="IPR036736">
    <property type="entry name" value="ACP-like_sf"/>
</dbReference>
<dbReference type="InterPro" id="IPR009081">
    <property type="entry name" value="PP-bd_ACP"/>
</dbReference>
<dbReference type="Proteomes" id="UP000695264">
    <property type="component" value="Unassembled WGS sequence"/>
</dbReference>
<dbReference type="InterPro" id="IPR006162">
    <property type="entry name" value="Ppantetheine_attach_site"/>
</dbReference>
<dbReference type="RefSeq" id="WP_168104359.1">
    <property type="nucleotide sequence ID" value="NZ_JAATEN010000029.1"/>
</dbReference>
<evidence type="ECO:0000256" key="3">
    <source>
        <dbReference type="SAM" id="MobiDB-lite"/>
    </source>
</evidence>
<feature type="compositionally biased region" description="Low complexity" evidence="3">
    <location>
        <begin position="89"/>
        <end position="113"/>
    </location>
</feature>
<accession>A0ABX1C2T7</accession>
<name>A0ABX1C2T7_9ACTN</name>
<reference evidence="5 6" key="1">
    <citation type="submission" date="2020-03" db="EMBL/GenBank/DDBJ databases">
        <title>WGS of actinomycetes isolated from Thailand.</title>
        <authorList>
            <person name="Thawai C."/>
        </authorList>
    </citation>
    <scope>NUCLEOTIDE SEQUENCE [LARGE SCALE GENOMIC DNA]</scope>
    <source>
        <strain evidence="5 6">PLAI 1-29</strain>
    </source>
</reference>
<keyword evidence="1" id="KW-0596">Phosphopantetheine</keyword>
<dbReference type="SMART" id="SM00823">
    <property type="entry name" value="PKS_PP"/>
    <property type="match status" value="1"/>
</dbReference>
<evidence type="ECO:0000256" key="2">
    <source>
        <dbReference type="ARBA" id="ARBA00022553"/>
    </source>
</evidence>
<sequence>MESSAACPDTRAAVRETVAPLWCEALAVESASDEDDFFALGGHSLAALHMIGAVEDVYGLELNGTRDIWDHPTLGAFVTMVAGLVANHRPSGPDGPAGPDGRAPATPAAGTGA</sequence>
<comment type="caution">
    <text evidence="5">The sequence shown here is derived from an EMBL/GenBank/DDBJ whole genome shotgun (WGS) entry which is preliminary data.</text>
</comment>
<dbReference type="Gene3D" id="1.10.1200.10">
    <property type="entry name" value="ACP-like"/>
    <property type="match status" value="1"/>
</dbReference>
<evidence type="ECO:0000259" key="4">
    <source>
        <dbReference type="PROSITE" id="PS50075"/>
    </source>
</evidence>
<evidence type="ECO:0000313" key="6">
    <source>
        <dbReference type="Proteomes" id="UP000695264"/>
    </source>
</evidence>
<dbReference type="Pfam" id="PF00550">
    <property type="entry name" value="PP-binding"/>
    <property type="match status" value="1"/>
</dbReference>
<feature type="domain" description="Carrier" evidence="4">
    <location>
        <begin position="9"/>
        <end position="85"/>
    </location>
</feature>
<evidence type="ECO:0000256" key="1">
    <source>
        <dbReference type="ARBA" id="ARBA00022450"/>
    </source>
</evidence>
<dbReference type="InterPro" id="IPR020806">
    <property type="entry name" value="PKS_PP-bd"/>
</dbReference>
<protein>
    <submittedName>
        <fullName evidence="5">Acyl carrier protein</fullName>
    </submittedName>
</protein>
<gene>
    <name evidence="5" type="ORF">HCK00_25310</name>
</gene>